<protein>
    <submittedName>
        <fullName evidence="2">Uncharacterized protein</fullName>
    </submittedName>
</protein>
<dbReference type="Proteomes" id="UP000479710">
    <property type="component" value="Unassembled WGS sequence"/>
</dbReference>
<evidence type="ECO:0000313" key="2">
    <source>
        <dbReference type="EMBL" id="KAF0899879.1"/>
    </source>
</evidence>
<sequence length="59" mass="6144">MARRRGGLGLAWALRRNSAGNGIAMPWGAGGRGPRPPRGIEGKRGESSPKRKGSSGCGW</sequence>
<accession>A0A6G1CIA0</accession>
<gene>
    <name evidence="2" type="ORF">E2562_025121</name>
</gene>
<feature type="region of interest" description="Disordered" evidence="1">
    <location>
        <begin position="21"/>
        <end position="59"/>
    </location>
</feature>
<comment type="caution">
    <text evidence="2">The sequence shown here is derived from an EMBL/GenBank/DDBJ whole genome shotgun (WGS) entry which is preliminary data.</text>
</comment>
<organism evidence="2 3">
    <name type="scientific">Oryza meyeriana var. granulata</name>
    <dbReference type="NCBI Taxonomy" id="110450"/>
    <lineage>
        <taxon>Eukaryota</taxon>
        <taxon>Viridiplantae</taxon>
        <taxon>Streptophyta</taxon>
        <taxon>Embryophyta</taxon>
        <taxon>Tracheophyta</taxon>
        <taxon>Spermatophyta</taxon>
        <taxon>Magnoliopsida</taxon>
        <taxon>Liliopsida</taxon>
        <taxon>Poales</taxon>
        <taxon>Poaceae</taxon>
        <taxon>BOP clade</taxon>
        <taxon>Oryzoideae</taxon>
        <taxon>Oryzeae</taxon>
        <taxon>Oryzinae</taxon>
        <taxon>Oryza</taxon>
        <taxon>Oryza meyeriana</taxon>
    </lineage>
</organism>
<evidence type="ECO:0000256" key="1">
    <source>
        <dbReference type="SAM" id="MobiDB-lite"/>
    </source>
</evidence>
<reference evidence="2 3" key="1">
    <citation type="submission" date="2019-11" db="EMBL/GenBank/DDBJ databases">
        <title>Whole genome sequence of Oryza granulata.</title>
        <authorList>
            <person name="Li W."/>
        </authorList>
    </citation>
    <scope>NUCLEOTIDE SEQUENCE [LARGE SCALE GENOMIC DNA]</scope>
    <source>
        <strain evidence="3">cv. Menghai</strain>
        <tissue evidence="2">Leaf</tissue>
    </source>
</reference>
<proteinExistence type="predicted"/>
<feature type="compositionally biased region" description="Basic and acidic residues" evidence="1">
    <location>
        <begin position="38"/>
        <end position="49"/>
    </location>
</feature>
<keyword evidence="3" id="KW-1185">Reference proteome</keyword>
<dbReference type="AlphaFoldDB" id="A0A6G1CIA0"/>
<dbReference type="EMBL" id="SPHZ02000009">
    <property type="protein sequence ID" value="KAF0899879.1"/>
    <property type="molecule type" value="Genomic_DNA"/>
</dbReference>
<evidence type="ECO:0000313" key="3">
    <source>
        <dbReference type="Proteomes" id="UP000479710"/>
    </source>
</evidence>
<name>A0A6G1CIA0_9ORYZ</name>